<dbReference type="RefSeq" id="WP_377771784.1">
    <property type="nucleotide sequence ID" value="NZ_JBHUHO010000029.1"/>
</dbReference>
<dbReference type="Proteomes" id="UP001597362">
    <property type="component" value="Unassembled WGS sequence"/>
</dbReference>
<reference evidence="3" key="1">
    <citation type="journal article" date="2019" name="Int. J. Syst. Evol. Microbiol.">
        <title>The Global Catalogue of Microorganisms (GCM) 10K type strain sequencing project: providing services to taxonomists for standard genome sequencing and annotation.</title>
        <authorList>
            <consortium name="The Broad Institute Genomics Platform"/>
            <consortium name="The Broad Institute Genome Sequencing Center for Infectious Disease"/>
            <person name="Wu L."/>
            <person name="Ma J."/>
        </authorList>
    </citation>
    <scope>NUCLEOTIDE SEQUENCE [LARGE SCALE GENOMIC DNA]</scope>
    <source>
        <strain evidence="3">GH52</strain>
    </source>
</reference>
<keyword evidence="1" id="KW-1133">Transmembrane helix</keyword>
<organism evidence="2 3">
    <name type="scientific">Paenibacillus yanchengensis</name>
    <dbReference type="NCBI Taxonomy" id="2035833"/>
    <lineage>
        <taxon>Bacteria</taxon>
        <taxon>Bacillati</taxon>
        <taxon>Bacillota</taxon>
        <taxon>Bacilli</taxon>
        <taxon>Bacillales</taxon>
        <taxon>Paenibacillaceae</taxon>
        <taxon>Paenibacillus</taxon>
    </lineage>
</organism>
<proteinExistence type="predicted"/>
<dbReference type="EMBL" id="JBHUHO010000029">
    <property type="protein sequence ID" value="MFD2116025.1"/>
    <property type="molecule type" value="Genomic_DNA"/>
</dbReference>
<dbReference type="Pfam" id="PF14004">
    <property type="entry name" value="DUF4227"/>
    <property type="match status" value="1"/>
</dbReference>
<sequence length="77" mass="9159">MIISLKMFWKRIVFFVVFICLVLVVSGGYHWLFDLMSPLQSNKLPRGEAVKVFTIEQVTLESNNIIDRLRLFYWYGQ</sequence>
<keyword evidence="1" id="KW-0472">Membrane</keyword>
<evidence type="ECO:0000313" key="2">
    <source>
        <dbReference type="EMBL" id="MFD2116025.1"/>
    </source>
</evidence>
<keyword evidence="3" id="KW-1185">Reference proteome</keyword>
<accession>A0ABW4YK65</accession>
<protein>
    <submittedName>
        <fullName evidence="2">DUF4227 family protein</fullName>
    </submittedName>
</protein>
<keyword evidence="1" id="KW-0812">Transmembrane</keyword>
<name>A0ABW4YK65_9BACL</name>
<comment type="caution">
    <text evidence="2">The sequence shown here is derived from an EMBL/GenBank/DDBJ whole genome shotgun (WGS) entry which is preliminary data.</text>
</comment>
<evidence type="ECO:0000256" key="1">
    <source>
        <dbReference type="SAM" id="Phobius"/>
    </source>
</evidence>
<feature type="transmembrane region" description="Helical" evidence="1">
    <location>
        <begin position="12"/>
        <end position="32"/>
    </location>
</feature>
<gene>
    <name evidence="2" type="ORF">ACFSJH_09840</name>
</gene>
<evidence type="ECO:0000313" key="3">
    <source>
        <dbReference type="Proteomes" id="UP001597362"/>
    </source>
</evidence>
<dbReference type="InterPro" id="IPR025321">
    <property type="entry name" value="DUF4227"/>
</dbReference>